<dbReference type="SUPFAM" id="SSF50249">
    <property type="entry name" value="Nucleic acid-binding proteins"/>
    <property type="match status" value="1"/>
</dbReference>
<organism evidence="2 3">
    <name type="scientific">Taenia crassiceps</name>
    <dbReference type="NCBI Taxonomy" id="6207"/>
    <lineage>
        <taxon>Eukaryota</taxon>
        <taxon>Metazoa</taxon>
        <taxon>Spiralia</taxon>
        <taxon>Lophotrochozoa</taxon>
        <taxon>Platyhelminthes</taxon>
        <taxon>Cestoda</taxon>
        <taxon>Eucestoda</taxon>
        <taxon>Cyclophyllidea</taxon>
        <taxon>Taeniidae</taxon>
        <taxon>Taenia</taxon>
    </lineage>
</organism>
<dbReference type="InterPro" id="IPR012340">
    <property type="entry name" value="NA-bd_OB-fold"/>
</dbReference>
<keyword evidence="3" id="KW-1185">Reference proteome</keyword>
<dbReference type="Proteomes" id="UP001651158">
    <property type="component" value="Unassembled WGS sequence"/>
</dbReference>
<accession>A0ABR4QCC9</accession>
<dbReference type="EMBL" id="JAKROA010000004">
    <property type="protein sequence ID" value="KAL5107315.1"/>
    <property type="molecule type" value="Genomic_DNA"/>
</dbReference>
<gene>
    <name evidence="2" type="ORF">TcWFU_001092</name>
</gene>
<reference evidence="2 3" key="1">
    <citation type="journal article" date="2022" name="Front. Cell. Infect. Microbiol.">
        <title>The Genomes of Two Strains of Taenia crassiceps the Animal Model for the Study of Human Cysticercosis.</title>
        <authorList>
            <person name="Bobes R.J."/>
            <person name="Estrada K."/>
            <person name="Rios-Valencia D.G."/>
            <person name="Calderon-Gallegos A."/>
            <person name="de la Torre P."/>
            <person name="Carrero J.C."/>
            <person name="Sanchez-Flores A."/>
            <person name="Laclette J.P."/>
        </authorList>
    </citation>
    <scope>NUCLEOTIDE SEQUENCE [LARGE SCALE GENOMIC DNA]</scope>
    <source>
        <strain evidence="2">WFUcys</strain>
    </source>
</reference>
<dbReference type="Gene3D" id="2.40.50.140">
    <property type="entry name" value="Nucleic acid-binding proteins"/>
    <property type="match status" value="1"/>
</dbReference>
<evidence type="ECO:0000313" key="3">
    <source>
        <dbReference type="Proteomes" id="UP001651158"/>
    </source>
</evidence>
<comment type="caution">
    <text evidence="2">The sequence shown here is derived from an EMBL/GenBank/DDBJ whole genome shotgun (WGS) entry which is preliminary data.</text>
</comment>
<dbReference type="InterPro" id="IPR051231">
    <property type="entry name" value="SOSS-B"/>
</dbReference>
<dbReference type="PANTHER" id="PTHR13356:SF0">
    <property type="entry name" value="SOSS COMPLEX SUBUNIT B HOMOLOG"/>
    <property type="match status" value="1"/>
</dbReference>
<keyword evidence="1" id="KW-0238">DNA-binding</keyword>
<sequence length="100" mass="11391">MAELKESSLLIKDLKPNMKRVCVSFIVLEIGSPVRIKDGNEVRTVKVADRTGCINMSVWNEKEILLFEMVPDCSAYNENWAKLLDQLPSKKLPPEYPPKT</sequence>
<evidence type="ECO:0000313" key="2">
    <source>
        <dbReference type="EMBL" id="KAL5107315.1"/>
    </source>
</evidence>
<protein>
    <submittedName>
        <fullName evidence="2">SOSS complex subunit B2</fullName>
    </submittedName>
</protein>
<evidence type="ECO:0000256" key="1">
    <source>
        <dbReference type="ARBA" id="ARBA00023125"/>
    </source>
</evidence>
<name>A0ABR4QCC9_9CEST</name>
<proteinExistence type="predicted"/>
<dbReference type="PANTHER" id="PTHR13356">
    <property type="entry name" value="OB FOLD NUCLEIC ACID BINDING PROTEIN-RELATED"/>
    <property type="match status" value="1"/>
</dbReference>